<evidence type="ECO:0000313" key="2">
    <source>
        <dbReference type="EMBL" id="EMZ35889.1"/>
    </source>
</evidence>
<name>N2BGD2_9FIRM</name>
<dbReference type="EMBL" id="AQFT01000024">
    <property type="protein sequence ID" value="EMZ35889.1"/>
    <property type="molecule type" value="Genomic_DNA"/>
</dbReference>
<dbReference type="PATRIC" id="fig|1235802.3.peg.1032"/>
<feature type="compositionally biased region" description="Polar residues" evidence="1">
    <location>
        <begin position="63"/>
        <end position="76"/>
    </location>
</feature>
<dbReference type="Proteomes" id="UP000012589">
    <property type="component" value="Unassembled WGS sequence"/>
</dbReference>
<organism evidence="2 3">
    <name type="scientific">Eubacterium plexicaudatum ASF492</name>
    <dbReference type="NCBI Taxonomy" id="1235802"/>
    <lineage>
        <taxon>Bacteria</taxon>
        <taxon>Bacillati</taxon>
        <taxon>Bacillota</taxon>
        <taxon>Clostridia</taxon>
        <taxon>Eubacteriales</taxon>
        <taxon>Eubacteriaceae</taxon>
        <taxon>Eubacterium</taxon>
    </lineage>
</organism>
<feature type="region of interest" description="Disordered" evidence="1">
    <location>
        <begin position="46"/>
        <end position="76"/>
    </location>
</feature>
<reference evidence="2 3" key="1">
    <citation type="journal article" date="2014" name="Genome Announc.">
        <title>Draft genome sequences of the altered schaedler flora, a defined bacterial community from gnotobiotic mice.</title>
        <authorList>
            <person name="Wannemuehler M.J."/>
            <person name="Overstreet A.M."/>
            <person name="Ward D.V."/>
            <person name="Phillips G.J."/>
        </authorList>
    </citation>
    <scope>NUCLEOTIDE SEQUENCE [LARGE SCALE GENOMIC DNA]</scope>
    <source>
        <strain evidence="2 3">ASF492</strain>
    </source>
</reference>
<dbReference type="STRING" id="1235802.C823_00961"/>
<gene>
    <name evidence="2" type="ORF">C823_00961</name>
</gene>
<dbReference type="AlphaFoldDB" id="N2BGD2"/>
<evidence type="ECO:0000256" key="1">
    <source>
        <dbReference type="SAM" id="MobiDB-lite"/>
    </source>
</evidence>
<comment type="caution">
    <text evidence="2">The sequence shown here is derived from an EMBL/GenBank/DDBJ whole genome shotgun (WGS) entry which is preliminary data.</text>
</comment>
<proteinExistence type="predicted"/>
<sequence length="76" mass="9283">MINYTLPGEVADRNLTYRFSFLDDTFCHRKLVCCWGNSYRTDRRQMEKIEKNKKRKERRFRKNGSNIRENLSGNYL</sequence>
<protein>
    <submittedName>
        <fullName evidence="2">Uncharacterized protein</fullName>
    </submittedName>
</protein>
<dbReference type="HOGENOM" id="CLU_2649092_0_0_9"/>
<feature type="compositionally biased region" description="Basic residues" evidence="1">
    <location>
        <begin position="51"/>
        <end position="62"/>
    </location>
</feature>
<keyword evidence="3" id="KW-1185">Reference proteome</keyword>
<evidence type="ECO:0000313" key="3">
    <source>
        <dbReference type="Proteomes" id="UP000012589"/>
    </source>
</evidence>
<accession>N2BGD2</accession>